<dbReference type="EC" id="4.2.1.75" evidence="3 9"/>
<comment type="similarity">
    <text evidence="2 9">Belongs to the uroporphyrinogen-III synthase family.</text>
</comment>
<dbReference type="InterPro" id="IPR003754">
    <property type="entry name" value="4pyrrol_synth_uPrphyn_synth"/>
</dbReference>
<evidence type="ECO:0000256" key="9">
    <source>
        <dbReference type="RuleBase" id="RU366031"/>
    </source>
</evidence>
<dbReference type="Gene3D" id="3.40.50.10090">
    <property type="match status" value="2"/>
</dbReference>
<evidence type="ECO:0000256" key="2">
    <source>
        <dbReference type="ARBA" id="ARBA00008133"/>
    </source>
</evidence>
<dbReference type="UniPathway" id="UPA00251">
    <property type="reaction ID" value="UER00320"/>
</dbReference>
<dbReference type="InterPro" id="IPR036108">
    <property type="entry name" value="4pyrrol_syn_uPrphyn_synt_sf"/>
</dbReference>
<dbReference type="SUPFAM" id="SSF69618">
    <property type="entry name" value="HemD-like"/>
    <property type="match status" value="1"/>
</dbReference>
<evidence type="ECO:0000256" key="4">
    <source>
        <dbReference type="ARBA" id="ARBA00023239"/>
    </source>
</evidence>
<sequence>MAVLVTRPDEQGSALCQLLIDAGIDALHQPLISIKPGSSLSGIDKELEQFDIIIAVSQHAVTFTHQMMLASSSHWPKAATYLAVGQKSAHVLSKNAQQKVHYPEISDSEHLLRLDVLQHVANKRIVILRGNGGRDLIFDTLIKRGAKVEYREVYKRENIAFRSDLLVPLWQDRKVNQLVITSSGQLNHFVSQLSELELDWLFKLTLYVPSERIEQEALQLGFKKVVNTYSASNKDLLTALRSTETGQ</sequence>
<keyword evidence="5 9" id="KW-0627">Porphyrin biosynthesis</keyword>
<dbReference type="CDD" id="cd06578">
    <property type="entry name" value="HemD"/>
    <property type="match status" value="1"/>
</dbReference>
<dbReference type="GO" id="GO:0004852">
    <property type="term" value="F:uroporphyrinogen-III synthase activity"/>
    <property type="evidence" value="ECO:0007669"/>
    <property type="project" value="UniProtKB-UniRule"/>
</dbReference>
<dbReference type="InterPro" id="IPR039793">
    <property type="entry name" value="UROS/Hem4"/>
</dbReference>
<dbReference type="GO" id="GO:0006782">
    <property type="term" value="P:protoporphyrinogen IX biosynthetic process"/>
    <property type="evidence" value="ECO:0007669"/>
    <property type="project" value="UniProtKB-UniRule"/>
</dbReference>
<evidence type="ECO:0000256" key="8">
    <source>
        <dbReference type="ARBA" id="ARBA00048617"/>
    </source>
</evidence>
<dbReference type="PANTHER" id="PTHR38042:SF1">
    <property type="entry name" value="UROPORPHYRINOGEN-III SYNTHASE, CHLOROPLASTIC"/>
    <property type="match status" value="1"/>
</dbReference>
<dbReference type="Proteomes" id="UP000037515">
    <property type="component" value="Unassembled WGS sequence"/>
</dbReference>
<comment type="pathway">
    <text evidence="1 9">Porphyrin-containing compound metabolism; protoporphyrin-IX biosynthesis; coproporphyrinogen-III from 5-aminolevulinate: step 3/4.</text>
</comment>
<gene>
    <name evidence="11" type="ORF">AKJ17_16265</name>
</gene>
<keyword evidence="4 9" id="KW-0456">Lyase</keyword>
<organism evidence="11 12">
    <name type="scientific">Vibrio nereis</name>
    <dbReference type="NCBI Taxonomy" id="693"/>
    <lineage>
        <taxon>Bacteria</taxon>
        <taxon>Pseudomonadati</taxon>
        <taxon>Pseudomonadota</taxon>
        <taxon>Gammaproteobacteria</taxon>
        <taxon>Vibrionales</taxon>
        <taxon>Vibrionaceae</taxon>
        <taxon>Vibrio</taxon>
    </lineage>
</organism>
<name>A0A0M0HJP2_VIBNE</name>
<evidence type="ECO:0000256" key="5">
    <source>
        <dbReference type="ARBA" id="ARBA00023244"/>
    </source>
</evidence>
<evidence type="ECO:0000256" key="7">
    <source>
        <dbReference type="ARBA" id="ARBA00040167"/>
    </source>
</evidence>
<protein>
    <recommendedName>
        <fullName evidence="7 9">Uroporphyrinogen-III synthase</fullName>
        <ecNumber evidence="3 9">4.2.1.75</ecNumber>
    </recommendedName>
</protein>
<dbReference type="RefSeq" id="WP_053396872.1">
    <property type="nucleotide sequence ID" value="NZ_LHPJ01000017.1"/>
</dbReference>
<dbReference type="GO" id="GO:0006780">
    <property type="term" value="P:uroporphyrinogen III biosynthetic process"/>
    <property type="evidence" value="ECO:0007669"/>
    <property type="project" value="UniProtKB-UniRule"/>
</dbReference>
<keyword evidence="12" id="KW-1185">Reference proteome</keyword>
<dbReference type="EMBL" id="LHPJ01000017">
    <property type="protein sequence ID" value="KOO02314.1"/>
    <property type="molecule type" value="Genomic_DNA"/>
</dbReference>
<comment type="caution">
    <text evidence="11">The sequence shown here is derived from an EMBL/GenBank/DDBJ whole genome shotgun (WGS) entry which is preliminary data.</text>
</comment>
<dbReference type="PANTHER" id="PTHR38042">
    <property type="entry name" value="UROPORPHYRINOGEN-III SYNTHASE, CHLOROPLASTIC"/>
    <property type="match status" value="1"/>
</dbReference>
<proteinExistence type="inferred from homology"/>
<evidence type="ECO:0000313" key="12">
    <source>
        <dbReference type="Proteomes" id="UP000037515"/>
    </source>
</evidence>
<evidence type="ECO:0000313" key="11">
    <source>
        <dbReference type="EMBL" id="KOO02314.1"/>
    </source>
</evidence>
<comment type="catalytic activity">
    <reaction evidence="8 9">
        <text>hydroxymethylbilane = uroporphyrinogen III + H2O</text>
        <dbReference type="Rhea" id="RHEA:18965"/>
        <dbReference type="ChEBI" id="CHEBI:15377"/>
        <dbReference type="ChEBI" id="CHEBI:57308"/>
        <dbReference type="ChEBI" id="CHEBI:57845"/>
        <dbReference type="EC" id="4.2.1.75"/>
    </reaction>
</comment>
<dbReference type="OrthoDB" id="9787650at2"/>
<reference evidence="11" key="1">
    <citation type="submission" date="2015-08" db="EMBL/GenBank/DDBJ databases">
        <title>Complete DNA Sequence of Pseudomonas syringae pv. actinidiae, the Causal Agent of Kiwifruit Canker Disease.</title>
        <authorList>
            <person name="Rikkerink E.H.A."/>
            <person name="Fineran P.C."/>
        </authorList>
    </citation>
    <scope>NUCLEOTIDE SEQUENCE</scope>
    <source>
        <strain evidence="11">DSM 19584</strain>
    </source>
</reference>
<evidence type="ECO:0000256" key="6">
    <source>
        <dbReference type="ARBA" id="ARBA00037589"/>
    </source>
</evidence>
<accession>A0A0M0HJP2</accession>
<dbReference type="Pfam" id="PF02602">
    <property type="entry name" value="HEM4"/>
    <property type="match status" value="1"/>
</dbReference>
<dbReference type="NCBIfam" id="NF004585">
    <property type="entry name" value="PRK05928.2-2"/>
    <property type="match status" value="1"/>
</dbReference>
<feature type="domain" description="Tetrapyrrole biosynthesis uroporphyrinogen III synthase" evidence="10">
    <location>
        <begin position="15"/>
        <end position="228"/>
    </location>
</feature>
<evidence type="ECO:0000259" key="10">
    <source>
        <dbReference type="Pfam" id="PF02602"/>
    </source>
</evidence>
<comment type="function">
    <text evidence="6 9">Catalyzes cyclization of the linear tetrapyrrole, hydroxymethylbilane, to the macrocyclic uroporphyrinogen III.</text>
</comment>
<dbReference type="STRING" id="693.AKJ17_16265"/>
<evidence type="ECO:0000256" key="1">
    <source>
        <dbReference type="ARBA" id="ARBA00004772"/>
    </source>
</evidence>
<evidence type="ECO:0000256" key="3">
    <source>
        <dbReference type="ARBA" id="ARBA00013109"/>
    </source>
</evidence>
<dbReference type="PATRIC" id="fig|693.5.peg.3312"/>
<dbReference type="AlphaFoldDB" id="A0A0M0HJP2"/>